<comment type="subcellular location">
    <subcellularLocation>
        <location evidence="1">Cytoplasm</location>
        <location evidence="1">Cytosol</location>
    </subcellularLocation>
</comment>
<keyword evidence="4" id="KW-0143">Chaperone</keyword>
<dbReference type="InterPro" id="IPR008622">
    <property type="entry name" value="FliT"/>
</dbReference>
<keyword evidence="8" id="KW-0969">Cilium</keyword>
<keyword evidence="8" id="KW-0282">Flagellum</keyword>
<evidence type="ECO:0000256" key="6">
    <source>
        <dbReference type="ARBA" id="ARBA00093785"/>
    </source>
</evidence>
<evidence type="ECO:0000256" key="2">
    <source>
        <dbReference type="ARBA" id="ARBA00022490"/>
    </source>
</evidence>
<evidence type="ECO:0000256" key="1">
    <source>
        <dbReference type="ARBA" id="ARBA00004514"/>
    </source>
</evidence>
<keyword evidence="3" id="KW-1005">Bacterial flagellum biogenesis</keyword>
<proteinExistence type="inferred from homology"/>
<protein>
    <recommendedName>
        <fullName evidence="7">Flagellar protein FliT</fullName>
    </recommendedName>
</protein>
<reference evidence="8 9" key="1">
    <citation type="submission" date="2020-04" db="EMBL/GenBank/DDBJ databases">
        <title>Genomic insights into acetone-butanol-ethanol (ABE) fermentation by sequencing solventogenic clostridia strains.</title>
        <authorList>
            <person name="Brown S."/>
        </authorList>
    </citation>
    <scope>NUCLEOTIDE SEQUENCE [LARGE SCALE GENOMIC DNA]</scope>
    <source>
        <strain evidence="8 9">DJ011</strain>
    </source>
</reference>
<evidence type="ECO:0000256" key="4">
    <source>
        <dbReference type="ARBA" id="ARBA00023186"/>
    </source>
</evidence>
<evidence type="ECO:0000256" key="7">
    <source>
        <dbReference type="ARBA" id="ARBA00093797"/>
    </source>
</evidence>
<dbReference type="EMBL" id="JAAZWO010000014">
    <property type="protein sequence ID" value="MBC2398419.1"/>
    <property type="molecule type" value="Genomic_DNA"/>
</dbReference>
<name>A0A923EB10_CLOTT</name>
<comment type="caution">
    <text evidence="8">The sequence shown here is derived from an EMBL/GenBank/DDBJ whole genome shotgun (WGS) entry which is preliminary data.</text>
</comment>
<keyword evidence="8" id="KW-0966">Cell projection</keyword>
<keyword evidence="9" id="KW-1185">Reference proteome</keyword>
<evidence type="ECO:0000313" key="9">
    <source>
        <dbReference type="Proteomes" id="UP000563151"/>
    </source>
</evidence>
<evidence type="ECO:0000256" key="3">
    <source>
        <dbReference type="ARBA" id="ARBA00022795"/>
    </source>
</evidence>
<gene>
    <name evidence="8" type="ORF">HGG79_11650</name>
</gene>
<dbReference type="Pfam" id="PF05400">
    <property type="entry name" value="FliT"/>
    <property type="match status" value="1"/>
</dbReference>
<evidence type="ECO:0000256" key="5">
    <source>
        <dbReference type="ARBA" id="ARBA00093765"/>
    </source>
</evidence>
<organism evidence="8 9">
    <name type="scientific">Clostridium tetanomorphum</name>
    <dbReference type="NCBI Taxonomy" id="1553"/>
    <lineage>
        <taxon>Bacteria</taxon>
        <taxon>Bacillati</taxon>
        <taxon>Bacillota</taxon>
        <taxon>Clostridia</taxon>
        <taxon>Eubacteriales</taxon>
        <taxon>Clostridiaceae</taxon>
        <taxon>Clostridium</taxon>
    </lineage>
</organism>
<dbReference type="RefSeq" id="WP_173680368.1">
    <property type="nucleotide sequence ID" value="NZ_JAAZWO010000014.1"/>
</dbReference>
<sequence length="113" mass="13330">MCMIKKHLEKFKDITLQLIDKVKEDDFDSVDMLMEERQKIIDDIDSVEFSQDEFVNIAKELSVIECDKELEKVIIEKKAKIKEEMGKIITNRNANTSYNKKFYSNSTIFSKKI</sequence>
<dbReference type="Proteomes" id="UP000563151">
    <property type="component" value="Unassembled WGS sequence"/>
</dbReference>
<accession>A0A923EB10</accession>
<dbReference type="AlphaFoldDB" id="A0A923EB10"/>
<keyword evidence="2" id="KW-0963">Cytoplasm</keyword>
<comment type="similarity">
    <text evidence="6">Belongs to the bacillales FliT family.</text>
</comment>
<evidence type="ECO:0000313" key="8">
    <source>
        <dbReference type="EMBL" id="MBC2398419.1"/>
    </source>
</evidence>
<comment type="function">
    <text evidence="5">May act as an export chaperone for the filament capping protein FliD.</text>
</comment>